<reference evidence="2" key="1">
    <citation type="journal article" date="2014" name="Int. J. Syst. Evol. Microbiol.">
        <title>Complete genome sequence of Corynebacterium casei LMG S-19264T (=DSM 44701T), isolated from a smear-ripened cheese.</title>
        <authorList>
            <consortium name="US DOE Joint Genome Institute (JGI-PGF)"/>
            <person name="Walter F."/>
            <person name="Albersmeier A."/>
            <person name="Kalinowski J."/>
            <person name="Ruckert C."/>
        </authorList>
    </citation>
    <scope>NUCLEOTIDE SEQUENCE</scope>
    <source>
        <strain evidence="2">JCM 19831</strain>
    </source>
</reference>
<feature type="domain" description="DUF1707" evidence="1">
    <location>
        <begin position="24"/>
        <end position="76"/>
    </location>
</feature>
<reference evidence="2" key="2">
    <citation type="submission" date="2020-09" db="EMBL/GenBank/DDBJ databases">
        <authorList>
            <person name="Sun Q."/>
            <person name="Ohkuma M."/>
        </authorList>
    </citation>
    <scope>NUCLEOTIDE SEQUENCE</scope>
    <source>
        <strain evidence="2">JCM 19831</strain>
    </source>
</reference>
<gene>
    <name evidence="2" type="ORF">GCM10007977_097910</name>
</gene>
<dbReference type="Proteomes" id="UP000642070">
    <property type="component" value="Unassembled WGS sequence"/>
</dbReference>
<dbReference type="EMBL" id="BMPI01000085">
    <property type="protein sequence ID" value="GGM80838.1"/>
    <property type="molecule type" value="Genomic_DNA"/>
</dbReference>
<dbReference type="PANTHER" id="PTHR40763">
    <property type="entry name" value="MEMBRANE PROTEIN-RELATED"/>
    <property type="match status" value="1"/>
</dbReference>
<organism evidence="2 3">
    <name type="scientific">Dactylosporangium sucinum</name>
    <dbReference type="NCBI Taxonomy" id="1424081"/>
    <lineage>
        <taxon>Bacteria</taxon>
        <taxon>Bacillati</taxon>
        <taxon>Actinomycetota</taxon>
        <taxon>Actinomycetes</taxon>
        <taxon>Micromonosporales</taxon>
        <taxon>Micromonosporaceae</taxon>
        <taxon>Dactylosporangium</taxon>
    </lineage>
</organism>
<evidence type="ECO:0000259" key="1">
    <source>
        <dbReference type="Pfam" id="PF08044"/>
    </source>
</evidence>
<evidence type="ECO:0000313" key="2">
    <source>
        <dbReference type="EMBL" id="GGM80838.1"/>
    </source>
</evidence>
<accession>A0A917UCF8</accession>
<sequence>MSGGGIRGLGTGTRLLDMVDPKQLRASDGDRERVAEVLRVAAAEGRLDLDEVDERLHAVYAARTYAELEPLTADLPGPSSAPVRMDGVPPAPGEVRSRGAALALMSSFTRRGPWIAPRRFNCLAFWGGGTIDLREARMLHGDMRIRALAIMGGVTVIVPEDAEVHVTGTGVMGGFDHSAVGAGRPGAPRIVVTGFAFWGGVTVRRRSRKLKRLPAGDGD</sequence>
<dbReference type="Pfam" id="PF08044">
    <property type="entry name" value="DUF1707"/>
    <property type="match status" value="1"/>
</dbReference>
<protein>
    <recommendedName>
        <fullName evidence="1">DUF1707 domain-containing protein</fullName>
    </recommendedName>
</protein>
<keyword evidence="3" id="KW-1185">Reference proteome</keyword>
<dbReference type="PANTHER" id="PTHR40763:SF4">
    <property type="entry name" value="DUF1707 DOMAIN-CONTAINING PROTEIN"/>
    <property type="match status" value="1"/>
</dbReference>
<dbReference type="InterPro" id="IPR012551">
    <property type="entry name" value="DUF1707_SHOCT-like"/>
</dbReference>
<evidence type="ECO:0000313" key="3">
    <source>
        <dbReference type="Proteomes" id="UP000642070"/>
    </source>
</evidence>
<name>A0A917UCF8_9ACTN</name>
<dbReference type="AlphaFoldDB" id="A0A917UCF8"/>
<comment type="caution">
    <text evidence="2">The sequence shown here is derived from an EMBL/GenBank/DDBJ whole genome shotgun (WGS) entry which is preliminary data.</text>
</comment>
<proteinExistence type="predicted"/>